<feature type="chain" id="PRO_5042569242" evidence="5">
    <location>
        <begin position="20"/>
        <end position="815"/>
    </location>
</feature>
<dbReference type="GO" id="GO:0004141">
    <property type="term" value="F:dethiobiotin synthase activity"/>
    <property type="evidence" value="ECO:0007669"/>
    <property type="project" value="TreeGrafter"/>
</dbReference>
<evidence type="ECO:0000256" key="3">
    <source>
        <dbReference type="ARBA" id="ARBA00022679"/>
    </source>
</evidence>
<dbReference type="Gene3D" id="3.40.50.300">
    <property type="entry name" value="P-loop containing nucleotide triphosphate hydrolases"/>
    <property type="match status" value="1"/>
</dbReference>
<evidence type="ECO:0000256" key="4">
    <source>
        <dbReference type="ARBA" id="ARBA00022898"/>
    </source>
</evidence>
<dbReference type="GO" id="GO:0030170">
    <property type="term" value="F:pyridoxal phosphate binding"/>
    <property type="evidence" value="ECO:0007669"/>
    <property type="project" value="InterPro"/>
</dbReference>
<evidence type="ECO:0000256" key="1">
    <source>
        <dbReference type="ARBA" id="ARBA00004173"/>
    </source>
</evidence>
<keyword evidence="5" id="KW-0732">Signal</keyword>
<dbReference type="FunFam" id="3.90.1150.10:FF:000080">
    <property type="entry name" value="Bifunctional dethiobiotin synthetase/adenosylmethionine-8-amino-7-oxononanoate aminotransferase"/>
    <property type="match status" value="1"/>
</dbReference>
<organism evidence="6 7">
    <name type="scientific">Anthostomella pinea</name>
    <dbReference type="NCBI Taxonomy" id="933095"/>
    <lineage>
        <taxon>Eukaryota</taxon>
        <taxon>Fungi</taxon>
        <taxon>Dikarya</taxon>
        <taxon>Ascomycota</taxon>
        <taxon>Pezizomycotina</taxon>
        <taxon>Sordariomycetes</taxon>
        <taxon>Xylariomycetidae</taxon>
        <taxon>Xylariales</taxon>
        <taxon>Xylariaceae</taxon>
        <taxon>Anthostomella</taxon>
    </lineage>
</organism>
<dbReference type="PROSITE" id="PS00600">
    <property type="entry name" value="AA_TRANSFER_CLASS_3"/>
    <property type="match status" value="1"/>
</dbReference>
<dbReference type="Gene3D" id="3.40.640.10">
    <property type="entry name" value="Type I PLP-dependent aspartate aminotransferase-like (Major domain)"/>
    <property type="match status" value="1"/>
</dbReference>
<evidence type="ECO:0000313" key="7">
    <source>
        <dbReference type="Proteomes" id="UP001295740"/>
    </source>
</evidence>
<evidence type="ECO:0000256" key="5">
    <source>
        <dbReference type="SAM" id="SignalP"/>
    </source>
</evidence>
<dbReference type="CDD" id="cd03109">
    <property type="entry name" value="DTBS"/>
    <property type="match status" value="1"/>
</dbReference>
<proteinExistence type="predicted"/>
<dbReference type="Pfam" id="PF00202">
    <property type="entry name" value="Aminotran_3"/>
    <property type="match status" value="2"/>
</dbReference>
<feature type="signal peptide" evidence="5">
    <location>
        <begin position="1"/>
        <end position="19"/>
    </location>
</feature>
<dbReference type="PANTHER" id="PTHR42684:SF3">
    <property type="entry name" value="ADENOSYLMETHIONINE-8-AMINO-7-OXONONANOATE AMINOTRANSFERASE"/>
    <property type="match status" value="1"/>
</dbReference>
<dbReference type="Gene3D" id="3.90.1150.10">
    <property type="entry name" value="Aspartate Aminotransferase, domain 1"/>
    <property type="match status" value="1"/>
</dbReference>
<dbReference type="Pfam" id="PF13500">
    <property type="entry name" value="AAA_26"/>
    <property type="match status" value="1"/>
</dbReference>
<name>A0AAI8VRV5_9PEZI</name>
<dbReference type="InterPro" id="IPR015424">
    <property type="entry name" value="PyrdxlP-dep_Trfase"/>
</dbReference>
<dbReference type="GO" id="GO:0005739">
    <property type="term" value="C:mitochondrion"/>
    <property type="evidence" value="ECO:0007669"/>
    <property type="project" value="UniProtKB-SubCell"/>
</dbReference>
<dbReference type="AlphaFoldDB" id="A0AAI8VRV5"/>
<dbReference type="EMBL" id="CAUWAG010000012">
    <property type="protein sequence ID" value="CAJ2509524.1"/>
    <property type="molecule type" value="Genomic_DNA"/>
</dbReference>
<dbReference type="InterPro" id="IPR015422">
    <property type="entry name" value="PyrdxlP-dep_Trfase_small"/>
</dbReference>
<dbReference type="GO" id="GO:0009102">
    <property type="term" value="P:biotin biosynthetic process"/>
    <property type="evidence" value="ECO:0007669"/>
    <property type="project" value="TreeGrafter"/>
</dbReference>
<keyword evidence="4" id="KW-0663">Pyridoxal phosphate</keyword>
<keyword evidence="3" id="KW-0808">Transferase</keyword>
<dbReference type="InterPro" id="IPR015421">
    <property type="entry name" value="PyrdxlP-dep_Trfase_major"/>
</dbReference>
<dbReference type="InterPro" id="IPR005814">
    <property type="entry name" value="Aminotrans_3"/>
</dbReference>
<dbReference type="InterPro" id="IPR049704">
    <property type="entry name" value="Aminotrans_3_PPA_site"/>
</dbReference>
<comment type="subcellular location">
    <subcellularLocation>
        <location evidence="1">Mitochondrion</location>
    </subcellularLocation>
</comment>
<evidence type="ECO:0000313" key="6">
    <source>
        <dbReference type="EMBL" id="CAJ2509524.1"/>
    </source>
</evidence>
<comment type="caution">
    <text evidence="6">The sequence shown here is derived from an EMBL/GenBank/DDBJ whole genome shotgun (WGS) entry which is preliminary data.</text>
</comment>
<dbReference type="InterPro" id="IPR027417">
    <property type="entry name" value="P-loop_NTPase"/>
</dbReference>
<protein>
    <submittedName>
        <fullName evidence="6">Uu.00g145500.m01.CDS01</fullName>
    </submittedName>
</protein>
<sequence length="815" mass="90165">MPAISPLLWCSLRVHQVFGANTDVGKTVLSSILCRASSKVWPQEPTAYLKPVSTGPDNEADHRFQKNCVLPSKVGRWKLNTFVASHIGKYTTGVSHKTLFQYDQAVSPHIAAKGKKPPSDEELLGTIYYHASQRVTTGFGWLFIETAGGVHSPGPSGSTQADLYRPLRSPVVLIGDSKLGGISLTVSAYESLRIRGYDIESVLMFQDAEYGNAEYLTEYFDRQHGVTVTAVPQPPPRIPENDEEAMLEYYDQTSHSSPVREVLEHLDDRHRTRVQALESMASEAHEKIWYPFTQQKLLKPDDIVAMDSALGSYLQTLKPKSQAPVNSSEPLLQPSFDGSASWWTQGLGHANLSLTMAAAYAAGRYGHVMFAGAIHEPALTLAKMLLEGLQNPRLSRVFFSDNGSTGMEVAVKMALRAARVRYGWSPDTKVEIVGLSGAYHGDTMGVMDCAEPNIYNEKVEWYEGKGVWLSYPTVQCIKGRWRIRVPDTMDSGSGEDREFRYLHDVFDLESRRARGDHRPYERYILNTLRDEVRKGRKFGALVIEPVVLGAGGMLLVDPLFQQTLTKVVRETPNLFGPDTQPHNRDEKSWTGLPVVFDEVFTGLYRLGRFAASSFLGVYPDISVHAKLLTGGLIPLCTTLASESIFQAFASDDKSDALLHGHSYTAHPIGCQVAVESLKQMLQMEKRGDWEWAIQMGKAQAGGDTGRTQAGSHVWSIWPPDVVEWISQQDGRIGGVWALGSVLAVRMRARDGGGYKSTAAEGVRDRLLQGTGGNDGRRWNVHSRVLGDVLYLMGSHKTTEDEVAEVADLLCKALQH</sequence>
<accession>A0AAI8VRV5</accession>
<dbReference type="SUPFAM" id="SSF52540">
    <property type="entry name" value="P-loop containing nucleoside triphosphate hydrolases"/>
    <property type="match status" value="1"/>
</dbReference>
<dbReference type="GO" id="GO:0004015">
    <property type="term" value="F:adenosylmethionine-8-amino-7-oxononanoate transaminase activity"/>
    <property type="evidence" value="ECO:0007669"/>
    <property type="project" value="TreeGrafter"/>
</dbReference>
<keyword evidence="2" id="KW-0032">Aminotransferase</keyword>
<keyword evidence="7" id="KW-1185">Reference proteome</keyword>
<evidence type="ECO:0000256" key="2">
    <source>
        <dbReference type="ARBA" id="ARBA00022576"/>
    </source>
</evidence>
<dbReference type="PANTHER" id="PTHR42684">
    <property type="entry name" value="ADENOSYLMETHIONINE-8-AMINO-7-OXONONANOATE AMINOTRANSFERASE"/>
    <property type="match status" value="1"/>
</dbReference>
<dbReference type="Proteomes" id="UP001295740">
    <property type="component" value="Unassembled WGS sequence"/>
</dbReference>
<dbReference type="SUPFAM" id="SSF53383">
    <property type="entry name" value="PLP-dependent transferases"/>
    <property type="match status" value="1"/>
</dbReference>
<reference evidence="6" key="1">
    <citation type="submission" date="2023-10" db="EMBL/GenBank/DDBJ databases">
        <authorList>
            <person name="Hackl T."/>
        </authorList>
    </citation>
    <scope>NUCLEOTIDE SEQUENCE</scope>
</reference>
<gene>
    <name evidence="6" type="ORF">KHLLAP_LOCUS9992</name>
</gene>